<dbReference type="PANTHER" id="PTHR28152:SF1">
    <property type="entry name" value="HYDROXYACYL-THIOESTER DEHYDRATASE TYPE 2, MITOCHONDRIAL"/>
    <property type="match status" value="1"/>
</dbReference>
<reference evidence="2" key="1">
    <citation type="submission" date="2018-05" db="EMBL/GenBank/DDBJ databases">
        <authorList>
            <person name="Lanie J.A."/>
            <person name="Ng W.-L."/>
            <person name="Kazmierczak K.M."/>
            <person name="Andrzejewski T.M."/>
            <person name="Davidsen T.M."/>
            <person name="Wayne K.J."/>
            <person name="Tettelin H."/>
            <person name="Glass J.I."/>
            <person name="Rusch D."/>
            <person name="Podicherti R."/>
            <person name="Tsui H.-C.T."/>
            <person name="Winkler M.E."/>
        </authorList>
    </citation>
    <scope>NUCLEOTIDE SEQUENCE</scope>
</reference>
<dbReference type="InterPro" id="IPR052741">
    <property type="entry name" value="Mitochondrial_HTD2"/>
</dbReference>
<proteinExistence type="predicted"/>
<protein>
    <recommendedName>
        <fullName evidence="1">FAS1-like dehydratase domain-containing protein</fullName>
    </recommendedName>
</protein>
<dbReference type="PANTHER" id="PTHR28152">
    <property type="entry name" value="HYDROXYACYL-THIOESTER DEHYDRATASE TYPE 2, MITOCHONDRIAL"/>
    <property type="match status" value="1"/>
</dbReference>
<evidence type="ECO:0000259" key="1">
    <source>
        <dbReference type="Pfam" id="PF13452"/>
    </source>
</evidence>
<dbReference type="InterPro" id="IPR039569">
    <property type="entry name" value="FAS1-like_DH_region"/>
</dbReference>
<evidence type="ECO:0000313" key="2">
    <source>
        <dbReference type="EMBL" id="SVB86477.1"/>
    </source>
</evidence>
<organism evidence="2">
    <name type="scientific">marine metagenome</name>
    <dbReference type="NCBI Taxonomy" id="408172"/>
    <lineage>
        <taxon>unclassified sequences</taxon>
        <taxon>metagenomes</taxon>
        <taxon>ecological metagenomes</taxon>
    </lineage>
</organism>
<dbReference type="GO" id="GO:0019171">
    <property type="term" value="F:(3R)-hydroxyacyl-[acyl-carrier-protein] dehydratase activity"/>
    <property type="evidence" value="ECO:0007669"/>
    <property type="project" value="TreeGrafter"/>
</dbReference>
<dbReference type="Gene3D" id="3.10.129.10">
    <property type="entry name" value="Hotdog Thioesterase"/>
    <property type="match status" value="2"/>
</dbReference>
<dbReference type="AlphaFoldDB" id="A0A382HHT7"/>
<feature type="domain" description="FAS1-like dehydratase" evidence="1">
    <location>
        <begin position="73"/>
        <end position="138"/>
    </location>
</feature>
<gene>
    <name evidence="2" type="ORF">METZ01_LOCUS239331</name>
</gene>
<dbReference type="InterPro" id="IPR029069">
    <property type="entry name" value="HotDog_dom_sf"/>
</dbReference>
<name>A0A382HHT7_9ZZZZ</name>
<accession>A0A382HHT7</accession>
<dbReference type="SUPFAM" id="SSF54637">
    <property type="entry name" value="Thioesterase/thiol ester dehydrase-isomerase"/>
    <property type="match status" value="2"/>
</dbReference>
<dbReference type="EMBL" id="UINC01061179">
    <property type="protein sequence ID" value="SVB86477.1"/>
    <property type="molecule type" value="Genomic_DNA"/>
</dbReference>
<sequence length="285" mass="31563">MSINLDGWIGRELVEDDFISLDRARLLATTLGREPAELADGESLPAGWHLIYFNSAVAGSELSADGHVHRGSFLPPVPLPHRMWAGGVFRFLGPLKIGARVRRISTIESITEKQGRSGQLVFVTVRQLISQDDTTVIDEDKVLVFRDANRSSGVDVQPSLRLPTEPAWGTPFVADEVTLFRFSALTFNSHRIHYDHPYVTKVEGYPGLIVHGPLLALLVADSGVRRLGYRSPPTGLTFRYRAVQPLFCNESISICGDAQQTPMRLWATHEDRGVATEATLEFEST</sequence>
<dbReference type="Pfam" id="PF13452">
    <property type="entry name" value="FAS1_DH_region"/>
    <property type="match status" value="1"/>
</dbReference>